<dbReference type="Pfam" id="PF22848">
    <property type="entry name" value="ASD1_dom"/>
    <property type="match status" value="1"/>
</dbReference>
<dbReference type="SUPFAM" id="SSF51445">
    <property type="entry name" value="(Trans)glycosidases"/>
    <property type="match status" value="1"/>
</dbReference>
<dbReference type="GO" id="GO:0046373">
    <property type="term" value="P:L-arabinose metabolic process"/>
    <property type="evidence" value="ECO:0007669"/>
    <property type="project" value="InterPro"/>
</dbReference>
<dbReference type="InterPro" id="IPR013780">
    <property type="entry name" value="Glyco_hydro_b"/>
</dbReference>
<gene>
    <name evidence="9" type="ORF">HEB94_006756</name>
</gene>
<dbReference type="Pfam" id="PF06964">
    <property type="entry name" value="Alpha-L-AF_C"/>
    <property type="match status" value="1"/>
</dbReference>
<protein>
    <recommendedName>
        <fullName evidence="4">non-reducing end alpha-L-arabinofuranosidase</fullName>
        <ecNumber evidence="4">3.2.1.55</ecNumber>
    </recommendedName>
</protein>
<comment type="similarity">
    <text evidence="2">Belongs to the glycosyl hydrolase 51 family.</text>
</comment>
<keyword evidence="7 9" id="KW-0326">Glycosidase</keyword>
<accession>A0A927N2S8</accession>
<evidence type="ECO:0000256" key="3">
    <source>
        <dbReference type="ARBA" id="ARBA00011165"/>
    </source>
</evidence>
<reference evidence="9" key="1">
    <citation type="submission" date="2020-10" db="EMBL/GenBank/DDBJ databases">
        <title>Sequencing the genomes of 1000 actinobacteria strains.</title>
        <authorList>
            <person name="Klenk H.-P."/>
        </authorList>
    </citation>
    <scope>NUCLEOTIDE SEQUENCE</scope>
    <source>
        <strain evidence="9">DSM 45354</strain>
    </source>
</reference>
<dbReference type="RefSeq" id="WP_192753388.1">
    <property type="nucleotide sequence ID" value="NZ_BAABJL010000088.1"/>
</dbReference>
<evidence type="ECO:0000256" key="2">
    <source>
        <dbReference type="ARBA" id="ARBA00007186"/>
    </source>
</evidence>
<dbReference type="Proteomes" id="UP000638648">
    <property type="component" value="Unassembled WGS sequence"/>
</dbReference>
<dbReference type="EMBL" id="JADBEM010000001">
    <property type="protein sequence ID" value="MBE1609908.1"/>
    <property type="molecule type" value="Genomic_DNA"/>
</dbReference>
<feature type="domain" description="Alpha-L-arabinofuranosidase C-terminal" evidence="8">
    <location>
        <begin position="290"/>
        <end position="497"/>
    </location>
</feature>
<evidence type="ECO:0000256" key="6">
    <source>
        <dbReference type="ARBA" id="ARBA00023277"/>
    </source>
</evidence>
<dbReference type="SUPFAM" id="SSF51011">
    <property type="entry name" value="Glycosyl hydrolase domain"/>
    <property type="match status" value="1"/>
</dbReference>
<evidence type="ECO:0000256" key="4">
    <source>
        <dbReference type="ARBA" id="ARBA00012670"/>
    </source>
</evidence>
<dbReference type="InterPro" id="IPR017853">
    <property type="entry name" value="GH"/>
</dbReference>
<name>A0A927N2S8_9ACTN</name>
<dbReference type="GO" id="GO:0000272">
    <property type="term" value="P:polysaccharide catabolic process"/>
    <property type="evidence" value="ECO:0007669"/>
    <property type="project" value="TreeGrafter"/>
</dbReference>
<evidence type="ECO:0000313" key="10">
    <source>
        <dbReference type="Proteomes" id="UP000638648"/>
    </source>
</evidence>
<comment type="catalytic activity">
    <reaction evidence="1">
        <text>Hydrolysis of terminal non-reducing alpha-L-arabinofuranoside residues in alpha-L-arabinosides.</text>
        <dbReference type="EC" id="3.2.1.55"/>
    </reaction>
</comment>
<dbReference type="InterPro" id="IPR055235">
    <property type="entry name" value="ASD1_cat"/>
</dbReference>
<dbReference type="AlphaFoldDB" id="A0A927N2S8"/>
<comment type="subunit">
    <text evidence="3">Homohexamer; trimer of dimers.</text>
</comment>
<keyword evidence="5 9" id="KW-0378">Hydrolase</keyword>
<organism evidence="9 10">
    <name type="scientific">Actinopolymorpha pittospori</name>
    <dbReference type="NCBI Taxonomy" id="648752"/>
    <lineage>
        <taxon>Bacteria</taxon>
        <taxon>Bacillati</taxon>
        <taxon>Actinomycetota</taxon>
        <taxon>Actinomycetes</taxon>
        <taxon>Propionibacteriales</taxon>
        <taxon>Actinopolymorphaceae</taxon>
        <taxon>Actinopolymorpha</taxon>
    </lineage>
</organism>
<dbReference type="EC" id="3.2.1.55" evidence="4"/>
<comment type="caution">
    <text evidence="9">The sequence shown here is derived from an EMBL/GenBank/DDBJ whole genome shotgun (WGS) entry which is preliminary data.</text>
</comment>
<dbReference type="SMART" id="SM00813">
    <property type="entry name" value="Alpha-L-AF_C"/>
    <property type="match status" value="1"/>
</dbReference>
<dbReference type="PANTHER" id="PTHR43576">
    <property type="entry name" value="ALPHA-L-ARABINOFURANOSIDASE C-RELATED"/>
    <property type="match status" value="1"/>
</dbReference>
<dbReference type="Gene3D" id="3.20.20.80">
    <property type="entry name" value="Glycosidases"/>
    <property type="match status" value="1"/>
</dbReference>
<evidence type="ECO:0000256" key="5">
    <source>
        <dbReference type="ARBA" id="ARBA00022801"/>
    </source>
</evidence>
<keyword evidence="10" id="KW-1185">Reference proteome</keyword>
<evidence type="ECO:0000256" key="1">
    <source>
        <dbReference type="ARBA" id="ARBA00001462"/>
    </source>
</evidence>
<evidence type="ECO:0000313" key="9">
    <source>
        <dbReference type="EMBL" id="MBE1609908.1"/>
    </source>
</evidence>
<sequence>MTVTSTIDPAFSVGPVNPWLFGTFVEHLGRCVYTGIYEPTHPSADEDGFRGDVAALVRELGATVVRYPGGNFVSNYRWEDGVGLRESRPRVLDLAWRSVETNQVGTDDFLAWCARVGLEPMLAVNLGNRGLAEAVDYLEYVNGNPGTRYADQRVSNGHAKPWGVRLWCLGNEMDGPWQIGHKTPVEYARLAQEVAHAFKAFDPDLQLVACGSSNTTMPTFGEWERIVLEHCFDDVDLISAHVYYEPVGGDEVSFVAASAHMDRYIRDVVATADHVAAKRHSSKRINISFDEWNIWFAARHAENRHAENKVEHTEASEAPALIQDVYTALDAVVVGSLLITLLRHTDRVGVACQAQLVNAIAPILTIPGGAAWRQTIFHPFALTAKYARGTVLTLAGDHGQVDTPAYGPVEQVWAVATHDAQSGELTVFAANRSLTDPASWTVRLGSFGELRLVEHLVIGDEDHNAVNSEDVPDRVVPLAGVSTLADDHVTVTLPPASWHCIRLASR</sequence>
<dbReference type="GO" id="GO:0046556">
    <property type="term" value="F:alpha-L-arabinofuranosidase activity"/>
    <property type="evidence" value="ECO:0007669"/>
    <property type="project" value="UniProtKB-EC"/>
</dbReference>
<dbReference type="PANTHER" id="PTHR43576:SF3">
    <property type="entry name" value="ALPHA-L-ARABINOFURANOSIDASE C"/>
    <property type="match status" value="1"/>
</dbReference>
<proteinExistence type="inferred from homology"/>
<evidence type="ECO:0000259" key="8">
    <source>
        <dbReference type="SMART" id="SM00813"/>
    </source>
</evidence>
<dbReference type="InterPro" id="IPR010720">
    <property type="entry name" value="Alpha-L-AF_C"/>
</dbReference>
<evidence type="ECO:0000256" key="7">
    <source>
        <dbReference type="ARBA" id="ARBA00023295"/>
    </source>
</evidence>
<dbReference type="Gene3D" id="2.60.40.1180">
    <property type="entry name" value="Golgi alpha-mannosidase II"/>
    <property type="match status" value="1"/>
</dbReference>
<keyword evidence="6" id="KW-0119">Carbohydrate metabolism</keyword>